<dbReference type="Gene3D" id="1.10.1780.10">
    <property type="entry name" value="Clp, N-terminal domain"/>
    <property type="match status" value="1"/>
</dbReference>
<evidence type="ECO:0000256" key="2">
    <source>
        <dbReference type="ARBA" id="ARBA00017574"/>
    </source>
</evidence>
<dbReference type="PANTHER" id="PTHR11638">
    <property type="entry name" value="ATP-DEPENDENT CLP PROTEASE"/>
    <property type="match status" value="1"/>
</dbReference>
<dbReference type="SUPFAM" id="SSF52540">
    <property type="entry name" value="P-loop containing nucleoside triphosphate hydrolases"/>
    <property type="match status" value="2"/>
</dbReference>
<name>A0A1T5GKP4_9SPHI</name>
<feature type="domain" description="Clp R" evidence="12">
    <location>
        <begin position="3"/>
        <end position="144"/>
    </location>
</feature>
<sequence>MNFNNYTIKAQEAIQKASEIATGNQQQAIEPAHLLKALLTVDENVISHLLKKLNANIGYVTSEIDKLIESLPKVSGTNVYLSNPTSTVLQKAQSYLKEFNDEYISVEHILLGLLSANDKTSSLLKDQGVNEKDLKLAIKELRGKNRVTDQNAEATYNALGKYARNLNEFAESGKLDPVIGRDEEIRRVMQILSRRTKNNPILVGEPGVGKTAIAEGIAHRIIKGDAPENLKNKTVFSLDMGALIAGAKYKGEFEERLKAVVKEVSDSDGEIILFIDEIHTLVGAGGGEGAMDAANILKPALARGELRAIGATTLNEYQKYFEKDKALERRFQKVMVEEPDTQDAISILRGLKERYETHHKVRILDESIIAAVELSQRYITDRFLPDKAIDLIDEAASKLRLEMDSVPEAVDELERRIMQLEIEREAIKRENDDKKVAELSETIANLSNERDSLKAAWQSEKTLVDRVNQEVQNIEDYKLEADQAERAGDYGKVAELRYGKIKEAQDNVEKLKAELNEKQQSSRMLKEEVTSEDIADVVSRWTGIPVNKMVQSERQKLLNLEEELHKRVAGQEEAIEAISDAIRRSRAGLSDAKKPIGSFIFLGTTGVGKTELAKALAEFLFDDEHALVRIDMSEYQERHAVSRLIGAPPGYVGYEEGGQLTEAVRRRPYSVVLLDEIEKAHPDVFNILLQVLDDGHLTDNKGRVVNFKNTIIIMTSNTGSHLIQENFAGLTDNNRDEVVAKTKDEVFELLQKSIRPEFLNRIDEIIMFTPLSRNEIGSIVRLQFDRVQKQLAEQNIFLSASEDALDWLAQLGYDPIYGARPLKRVIQKRILNELSKEILAGNVTSDSIIQLDVFDGKFVFINKNAENPS</sequence>
<dbReference type="FunFam" id="3.40.50.300:FF:000010">
    <property type="entry name" value="Chaperone clpB 1, putative"/>
    <property type="match status" value="1"/>
</dbReference>
<reference evidence="14" key="1">
    <citation type="submission" date="2017-02" db="EMBL/GenBank/DDBJ databases">
        <authorList>
            <person name="Varghese N."/>
            <person name="Submissions S."/>
        </authorList>
    </citation>
    <scope>NUCLEOTIDE SEQUENCE [LARGE SCALE GENOMIC DNA]</scope>
    <source>
        <strain evidence="14">DSM 24091</strain>
    </source>
</reference>
<evidence type="ECO:0000256" key="10">
    <source>
        <dbReference type="RuleBase" id="RU004432"/>
    </source>
</evidence>
<dbReference type="EMBL" id="FUZF01000027">
    <property type="protein sequence ID" value="SKC08931.1"/>
    <property type="molecule type" value="Genomic_DNA"/>
</dbReference>
<dbReference type="AlphaFoldDB" id="A0A1T5GKP4"/>
<dbReference type="InterPro" id="IPR041546">
    <property type="entry name" value="ClpA/ClpB_AAA_lid"/>
</dbReference>
<dbReference type="STRING" id="1513896.SAMN05660841_04149"/>
<comment type="subunit">
    <text evidence="8">Homohexamer. The oligomerization is ATP-dependent.</text>
</comment>
<dbReference type="InterPro" id="IPR004176">
    <property type="entry name" value="Clp_R_N"/>
</dbReference>
<dbReference type="SMART" id="SM00382">
    <property type="entry name" value="AAA"/>
    <property type="match status" value="2"/>
</dbReference>
<dbReference type="GO" id="GO:0006508">
    <property type="term" value="P:proteolysis"/>
    <property type="evidence" value="ECO:0007669"/>
    <property type="project" value="UniProtKB-KW"/>
</dbReference>
<evidence type="ECO:0000256" key="9">
    <source>
        <dbReference type="PROSITE-ProRule" id="PRU01251"/>
    </source>
</evidence>
<organism evidence="13 14">
    <name type="scientific">Sphingobacterium nematocida</name>
    <dbReference type="NCBI Taxonomy" id="1513896"/>
    <lineage>
        <taxon>Bacteria</taxon>
        <taxon>Pseudomonadati</taxon>
        <taxon>Bacteroidota</taxon>
        <taxon>Sphingobacteriia</taxon>
        <taxon>Sphingobacteriales</taxon>
        <taxon>Sphingobacteriaceae</taxon>
        <taxon>Sphingobacterium</taxon>
    </lineage>
</organism>
<dbReference type="GO" id="GO:0005737">
    <property type="term" value="C:cytoplasm"/>
    <property type="evidence" value="ECO:0007669"/>
    <property type="project" value="UniProtKB-SubCell"/>
</dbReference>
<evidence type="ECO:0000256" key="5">
    <source>
        <dbReference type="ARBA" id="ARBA00022840"/>
    </source>
</evidence>
<dbReference type="GO" id="GO:0042026">
    <property type="term" value="P:protein refolding"/>
    <property type="evidence" value="ECO:0007669"/>
    <property type="project" value="UniProtKB-UniRule"/>
</dbReference>
<evidence type="ECO:0000256" key="6">
    <source>
        <dbReference type="ARBA" id="ARBA00023054"/>
    </source>
</evidence>
<dbReference type="CDD" id="cd19499">
    <property type="entry name" value="RecA-like_ClpB_Hsp104-like"/>
    <property type="match status" value="1"/>
</dbReference>
<dbReference type="Pfam" id="PF07724">
    <property type="entry name" value="AAA_2"/>
    <property type="match status" value="1"/>
</dbReference>
<dbReference type="InterPro" id="IPR028299">
    <property type="entry name" value="ClpA/B_CS2"/>
</dbReference>
<dbReference type="InterPro" id="IPR003593">
    <property type="entry name" value="AAA+_ATPase"/>
</dbReference>
<dbReference type="Gene3D" id="3.40.50.300">
    <property type="entry name" value="P-loop containing nucleotide triphosphate hydrolases"/>
    <property type="match status" value="3"/>
</dbReference>
<evidence type="ECO:0000256" key="11">
    <source>
        <dbReference type="RuleBase" id="RU362034"/>
    </source>
</evidence>
<dbReference type="Gene3D" id="1.10.8.60">
    <property type="match status" value="1"/>
</dbReference>
<dbReference type="PROSITE" id="PS00871">
    <property type="entry name" value="CLPAB_2"/>
    <property type="match status" value="1"/>
</dbReference>
<keyword evidence="11" id="KW-0963">Cytoplasm</keyword>
<dbReference type="InterPro" id="IPR027417">
    <property type="entry name" value="P-loop_NTPase"/>
</dbReference>
<dbReference type="RefSeq" id="WP_079645774.1">
    <property type="nucleotide sequence ID" value="NZ_FUZF01000027.1"/>
</dbReference>
<evidence type="ECO:0000256" key="8">
    <source>
        <dbReference type="ARBA" id="ARBA00026057"/>
    </source>
</evidence>
<dbReference type="GO" id="GO:0005524">
    <property type="term" value="F:ATP binding"/>
    <property type="evidence" value="ECO:0007669"/>
    <property type="project" value="UniProtKB-UniRule"/>
</dbReference>
<keyword evidence="13" id="KW-0645">Protease</keyword>
<keyword evidence="14" id="KW-1185">Reference proteome</keyword>
<dbReference type="Proteomes" id="UP000190150">
    <property type="component" value="Unassembled WGS sequence"/>
</dbReference>
<protein>
    <recommendedName>
        <fullName evidence="2 11">Chaperone protein ClpB</fullName>
    </recommendedName>
</protein>
<gene>
    <name evidence="11" type="primary">clpB</name>
    <name evidence="13" type="ORF">SAMN05660841_04149</name>
</gene>
<comment type="subunit">
    <text evidence="11">Homohexamer; The oligomerization is ATP-dependent.</text>
</comment>
<dbReference type="PRINTS" id="PR00300">
    <property type="entry name" value="CLPPROTEASEA"/>
</dbReference>
<keyword evidence="5 10" id="KW-0067">ATP-binding</keyword>
<dbReference type="PROSITE" id="PS00870">
    <property type="entry name" value="CLPAB_1"/>
    <property type="match status" value="1"/>
</dbReference>
<dbReference type="InterPro" id="IPR019489">
    <property type="entry name" value="Clp_ATPase_C"/>
</dbReference>
<dbReference type="GO" id="GO:0008233">
    <property type="term" value="F:peptidase activity"/>
    <property type="evidence" value="ECO:0007669"/>
    <property type="project" value="UniProtKB-KW"/>
</dbReference>
<accession>A0A1T5GKP4</accession>
<dbReference type="FunFam" id="3.40.50.300:FF:000025">
    <property type="entry name" value="ATP-dependent Clp protease subunit"/>
    <property type="match status" value="1"/>
</dbReference>
<dbReference type="Pfam" id="PF02861">
    <property type="entry name" value="Clp_N"/>
    <property type="match status" value="1"/>
</dbReference>
<dbReference type="InterPro" id="IPR017730">
    <property type="entry name" value="Chaperonin_ClpB"/>
</dbReference>
<dbReference type="PROSITE" id="PS51903">
    <property type="entry name" value="CLP_R"/>
    <property type="match status" value="1"/>
</dbReference>
<keyword evidence="6 11" id="KW-0175">Coiled coil</keyword>
<dbReference type="InterPro" id="IPR050130">
    <property type="entry name" value="ClpA_ClpB"/>
</dbReference>
<dbReference type="FunFam" id="1.10.8.60:FF:000017">
    <property type="entry name" value="ATP-dependent chaperone ClpB"/>
    <property type="match status" value="1"/>
</dbReference>
<dbReference type="GO" id="GO:0016887">
    <property type="term" value="F:ATP hydrolysis activity"/>
    <property type="evidence" value="ECO:0007669"/>
    <property type="project" value="InterPro"/>
</dbReference>
<keyword evidence="4 10" id="KW-0547">Nucleotide-binding</keyword>
<dbReference type="SMART" id="SM01086">
    <property type="entry name" value="ClpB_D2-small"/>
    <property type="match status" value="1"/>
</dbReference>
<dbReference type="GO" id="GO:0034605">
    <property type="term" value="P:cellular response to heat"/>
    <property type="evidence" value="ECO:0007669"/>
    <property type="project" value="TreeGrafter"/>
</dbReference>
<dbReference type="PANTHER" id="PTHR11638:SF18">
    <property type="entry name" value="HEAT SHOCK PROTEIN 104"/>
    <property type="match status" value="1"/>
</dbReference>
<keyword evidence="3 9" id="KW-0677">Repeat</keyword>
<dbReference type="Pfam" id="PF17871">
    <property type="entry name" value="AAA_lid_9"/>
    <property type="match status" value="1"/>
</dbReference>
<proteinExistence type="inferred from homology"/>
<dbReference type="InterPro" id="IPR036628">
    <property type="entry name" value="Clp_N_dom_sf"/>
</dbReference>
<dbReference type="CDD" id="cd00009">
    <property type="entry name" value="AAA"/>
    <property type="match status" value="1"/>
</dbReference>
<dbReference type="FunFam" id="3.40.50.300:FF:000120">
    <property type="entry name" value="ATP-dependent chaperone ClpB"/>
    <property type="match status" value="1"/>
</dbReference>
<keyword evidence="11" id="KW-0346">Stress response</keyword>
<evidence type="ECO:0000259" key="12">
    <source>
        <dbReference type="PROSITE" id="PS51903"/>
    </source>
</evidence>
<evidence type="ECO:0000256" key="1">
    <source>
        <dbReference type="ARBA" id="ARBA00008675"/>
    </source>
</evidence>
<evidence type="ECO:0000313" key="14">
    <source>
        <dbReference type="Proteomes" id="UP000190150"/>
    </source>
</evidence>
<dbReference type="InterPro" id="IPR001270">
    <property type="entry name" value="ClpA/B"/>
</dbReference>
<keyword evidence="13" id="KW-0378">Hydrolase</keyword>
<dbReference type="InterPro" id="IPR018368">
    <property type="entry name" value="ClpA/B_CS1"/>
</dbReference>
<dbReference type="NCBIfam" id="TIGR03346">
    <property type="entry name" value="chaperone_ClpB"/>
    <property type="match status" value="1"/>
</dbReference>
<keyword evidence="7 10" id="KW-0143">Chaperone</keyword>
<dbReference type="InterPro" id="IPR003959">
    <property type="entry name" value="ATPase_AAA_core"/>
</dbReference>
<evidence type="ECO:0000256" key="4">
    <source>
        <dbReference type="ARBA" id="ARBA00022741"/>
    </source>
</evidence>
<dbReference type="Pfam" id="PF10431">
    <property type="entry name" value="ClpB_D2-small"/>
    <property type="match status" value="1"/>
</dbReference>
<evidence type="ECO:0000256" key="7">
    <source>
        <dbReference type="ARBA" id="ARBA00023186"/>
    </source>
</evidence>
<dbReference type="OrthoDB" id="9803641at2"/>
<evidence type="ECO:0000256" key="3">
    <source>
        <dbReference type="ARBA" id="ARBA00022737"/>
    </source>
</evidence>
<feature type="coiled-coil region" evidence="11">
    <location>
        <begin position="403"/>
        <end position="528"/>
    </location>
</feature>
<comment type="subcellular location">
    <subcellularLocation>
        <location evidence="11">Cytoplasm</location>
    </subcellularLocation>
</comment>
<comment type="similarity">
    <text evidence="1 10">Belongs to the ClpA/ClpB family.</text>
</comment>
<comment type="function">
    <text evidence="11">Part of a stress-induced multi-chaperone system, it is involved in the recovery of the cell from heat-induced damage, in cooperation with DnaK, DnaJ and GrpE.</text>
</comment>
<evidence type="ECO:0000313" key="13">
    <source>
        <dbReference type="EMBL" id="SKC08931.1"/>
    </source>
</evidence>
<dbReference type="SUPFAM" id="SSF81923">
    <property type="entry name" value="Double Clp-N motif"/>
    <property type="match status" value="1"/>
</dbReference>
<dbReference type="Pfam" id="PF00004">
    <property type="entry name" value="AAA"/>
    <property type="match status" value="1"/>
</dbReference>